<evidence type="ECO:0000313" key="2">
    <source>
        <dbReference type="Proteomes" id="UP001165960"/>
    </source>
</evidence>
<keyword evidence="2" id="KW-1185">Reference proteome</keyword>
<gene>
    <name evidence="1" type="ORF">DSO57_1007294</name>
</gene>
<accession>A0ACC2RM80</accession>
<dbReference type="EMBL" id="QTSX02007121">
    <property type="protein sequence ID" value="KAJ9051143.1"/>
    <property type="molecule type" value="Genomic_DNA"/>
</dbReference>
<organism evidence="1 2">
    <name type="scientific">Entomophthora muscae</name>
    <dbReference type="NCBI Taxonomy" id="34485"/>
    <lineage>
        <taxon>Eukaryota</taxon>
        <taxon>Fungi</taxon>
        <taxon>Fungi incertae sedis</taxon>
        <taxon>Zoopagomycota</taxon>
        <taxon>Entomophthoromycotina</taxon>
        <taxon>Entomophthoromycetes</taxon>
        <taxon>Entomophthorales</taxon>
        <taxon>Entomophthoraceae</taxon>
        <taxon>Entomophthora</taxon>
    </lineage>
</organism>
<evidence type="ECO:0000313" key="1">
    <source>
        <dbReference type="EMBL" id="KAJ9051143.1"/>
    </source>
</evidence>
<dbReference type="Proteomes" id="UP001165960">
    <property type="component" value="Unassembled WGS sequence"/>
</dbReference>
<reference evidence="1" key="1">
    <citation type="submission" date="2022-04" db="EMBL/GenBank/DDBJ databases">
        <title>Genome of the entomopathogenic fungus Entomophthora muscae.</title>
        <authorList>
            <person name="Elya C."/>
            <person name="Lovett B.R."/>
            <person name="Lee E."/>
            <person name="Macias A.M."/>
            <person name="Hajek A.E."/>
            <person name="De Bivort B.L."/>
            <person name="Kasson M.T."/>
            <person name="De Fine Licht H.H."/>
            <person name="Stajich J.E."/>
        </authorList>
    </citation>
    <scope>NUCLEOTIDE SEQUENCE</scope>
    <source>
        <strain evidence="1">Berkeley</strain>
    </source>
</reference>
<comment type="caution">
    <text evidence="1">The sequence shown here is derived from an EMBL/GenBank/DDBJ whole genome shotgun (WGS) entry which is preliminary data.</text>
</comment>
<name>A0ACC2RM80_9FUNG</name>
<protein>
    <submittedName>
        <fullName evidence="1">Uncharacterized protein</fullName>
    </submittedName>
</protein>
<proteinExistence type="predicted"/>
<sequence>MNKTHAYPDVNLTSPSSEGVQFKEYCALDDCLRMYCPEKALVKEKTKRGTKSTTHNEKMKHNCSKYCAHGMNLLNRDSLEIHEIKERLSRRKQQHTKVERQRRELINSSIEEIAKILPPSYIDHDRKNARGLVLQQTIHYLHALREENAKLKKS</sequence>